<evidence type="ECO:0000313" key="4">
    <source>
        <dbReference type="Proteomes" id="UP000245657"/>
    </source>
</evidence>
<proteinExistence type="predicted"/>
<reference evidence="3 4" key="1">
    <citation type="submission" date="2018-05" db="EMBL/GenBank/DDBJ databases">
        <title>Draft genome of Methanospirillum lacunae Ki8-1.</title>
        <authorList>
            <person name="Dueholm M.S."/>
            <person name="Nielsen P.H."/>
            <person name="Bakmann L.F."/>
            <person name="Otzen D.E."/>
        </authorList>
    </citation>
    <scope>NUCLEOTIDE SEQUENCE [LARGE SCALE GENOMIC DNA]</scope>
    <source>
        <strain evidence="3 4">Ki8-1</strain>
    </source>
</reference>
<protein>
    <recommendedName>
        <fullName evidence="5">DUF4129 domain-containing protein</fullName>
    </recommendedName>
</protein>
<organism evidence="3 4">
    <name type="scientific">Methanospirillum lacunae</name>
    <dbReference type="NCBI Taxonomy" id="668570"/>
    <lineage>
        <taxon>Archaea</taxon>
        <taxon>Methanobacteriati</taxon>
        <taxon>Methanobacteriota</taxon>
        <taxon>Stenosarchaea group</taxon>
        <taxon>Methanomicrobia</taxon>
        <taxon>Methanomicrobiales</taxon>
        <taxon>Methanospirillaceae</taxon>
        <taxon>Methanospirillum</taxon>
    </lineage>
</organism>
<dbReference type="EMBL" id="QGMY01000006">
    <property type="protein sequence ID" value="PWR72776.1"/>
    <property type="molecule type" value="Genomic_DNA"/>
</dbReference>
<keyword evidence="1" id="KW-0175">Coiled coil</keyword>
<evidence type="ECO:0000256" key="2">
    <source>
        <dbReference type="SAM" id="Phobius"/>
    </source>
</evidence>
<dbReference type="AlphaFoldDB" id="A0A2V2N4U3"/>
<gene>
    <name evidence="3" type="ORF">DK846_07440</name>
</gene>
<keyword evidence="2" id="KW-0472">Membrane</keyword>
<dbReference type="Proteomes" id="UP000245657">
    <property type="component" value="Unassembled WGS sequence"/>
</dbReference>
<dbReference type="RefSeq" id="WP_109968287.1">
    <property type="nucleotide sequence ID" value="NZ_CP176093.1"/>
</dbReference>
<feature type="coiled-coil region" evidence="1">
    <location>
        <begin position="83"/>
        <end position="110"/>
    </location>
</feature>
<feature type="transmembrane region" description="Helical" evidence="2">
    <location>
        <begin position="435"/>
        <end position="455"/>
    </location>
</feature>
<keyword evidence="2" id="KW-1133">Transmembrane helix</keyword>
<sequence>MKSLRISTAFLLLAISTLVLVCMISVPPVFYSLDQDIAKSGFHNNIDTEKRVVINSSTDMLSVMQDILDYSGPIALNIRMQDLESSRNDLDQYAKKYRNLNSLVINLEMNDSEVQDFVNNTKLQDDLYRELMNSSYSLDELKRLEFRYRDKKDSVGLTTIAYQGQALKKKIQSIRDRYHTVNQNIINQSISYELDPTKTQKAREDIDRFVDEITKDIKEEKPEVVPNLNIARKISLIISPDHGVYRDLIMYSGFASGNGANNANVSIWLDNKTYFNTTTNDIGEYRQKIEIGRIQEGTHNVSAHWGSMNSEEMNLTVTSVNSSLTLNITGELFQPVIHTSGLLMTNRSVQSAPIRFIVNNQTWNETRTDNYGNYSLNLTLPEGKYLIHTLFSDRSFPINPSVSPTYEVISSGTGIISIRLLGNSVNNYDDSTEQLLKISIGFIVLFSLGILFWHLKRKSQSRTHIQEVPLPDKKDSVIIPDDIDVQEFFNGNIEDTITQKEELLLSGYTEKLKVSGLSEAARYVYIYFIEKIAGDLQNPPPPLTLTPREVIQKIRRYHYSGIFTLFVSQYERIRYGGKNDKKEQTAFETLMNETDSNLSEKHED</sequence>
<evidence type="ECO:0000256" key="1">
    <source>
        <dbReference type="SAM" id="Coils"/>
    </source>
</evidence>
<keyword evidence="4" id="KW-1185">Reference proteome</keyword>
<keyword evidence="2" id="KW-0812">Transmembrane</keyword>
<dbReference type="GeneID" id="97548522"/>
<accession>A0A2V2N4U3</accession>
<evidence type="ECO:0008006" key="5">
    <source>
        <dbReference type="Google" id="ProtNLM"/>
    </source>
</evidence>
<comment type="caution">
    <text evidence="3">The sequence shown here is derived from an EMBL/GenBank/DDBJ whole genome shotgun (WGS) entry which is preliminary data.</text>
</comment>
<dbReference type="OrthoDB" id="112112at2157"/>
<evidence type="ECO:0000313" key="3">
    <source>
        <dbReference type="EMBL" id="PWR72776.1"/>
    </source>
</evidence>
<name>A0A2V2N4U3_9EURY</name>